<name>A0ABM0U7E6_CAMSA</name>
<evidence type="ECO:0000259" key="1">
    <source>
        <dbReference type="Pfam" id="PF01936"/>
    </source>
</evidence>
<gene>
    <name evidence="3" type="primary">LOC104720886</name>
</gene>
<keyword evidence="2" id="KW-1185">Reference proteome</keyword>
<protein>
    <submittedName>
        <fullName evidence="3">Uncharacterized protein LOC104720886 isoform X1</fullName>
    </submittedName>
</protein>
<evidence type="ECO:0000313" key="2">
    <source>
        <dbReference type="Proteomes" id="UP000694864"/>
    </source>
</evidence>
<dbReference type="RefSeq" id="XP_010437086.1">
    <property type="nucleotide sequence ID" value="XM_010438784.2"/>
</dbReference>
<organism evidence="2 3">
    <name type="scientific">Camelina sativa</name>
    <name type="common">False flax</name>
    <name type="synonym">Myagrum sativum</name>
    <dbReference type="NCBI Taxonomy" id="90675"/>
    <lineage>
        <taxon>Eukaryota</taxon>
        <taxon>Viridiplantae</taxon>
        <taxon>Streptophyta</taxon>
        <taxon>Embryophyta</taxon>
        <taxon>Tracheophyta</taxon>
        <taxon>Spermatophyta</taxon>
        <taxon>Magnoliopsida</taxon>
        <taxon>eudicotyledons</taxon>
        <taxon>Gunneridae</taxon>
        <taxon>Pentapetalae</taxon>
        <taxon>rosids</taxon>
        <taxon>malvids</taxon>
        <taxon>Brassicales</taxon>
        <taxon>Brassicaceae</taxon>
        <taxon>Camelineae</taxon>
        <taxon>Camelina</taxon>
    </lineage>
</organism>
<evidence type="ECO:0000313" key="3">
    <source>
        <dbReference type="RefSeq" id="XP_010437086.1"/>
    </source>
</evidence>
<accession>A0ABM0U7E6</accession>
<dbReference type="Pfam" id="PF01936">
    <property type="entry name" value="NYN"/>
    <property type="match status" value="2"/>
</dbReference>
<reference evidence="2" key="1">
    <citation type="journal article" date="2014" name="Nat. Commun.">
        <title>The emerging biofuel crop Camelina sativa retains a highly undifferentiated hexaploid genome structure.</title>
        <authorList>
            <person name="Kagale S."/>
            <person name="Koh C."/>
            <person name="Nixon J."/>
            <person name="Bollina V."/>
            <person name="Clarke W.E."/>
            <person name="Tuteja R."/>
            <person name="Spillane C."/>
            <person name="Robinson S.J."/>
            <person name="Links M.G."/>
            <person name="Clarke C."/>
            <person name="Higgins E.E."/>
            <person name="Huebert T."/>
            <person name="Sharpe A.G."/>
            <person name="Parkin I.A."/>
        </authorList>
    </citation>
    <scope>NUCLEOTIDE SEQUENCE [LARGE SCALE GENOMIC DNA]</scope>
    <source>
        <strain evidence="2">cv. DH55</strain>
    </source>
</reference>
<dbReference type="InterPro" id="IPR024768">
    <property type="entry name" value="Marf1"/>
</dbReference>
<proteinExistence type="predicted"/>
<dbReference type="Proteomes" id="UP000694864">
    <property type="component" value="Chromosome 11"/>
</dbReference>
<dbReference type="PANTHER" id="PTHR14379">
    <property type="entry name" value="LIMKAIN B LKAP"/>
    <property type="match status" value="1"/>
</dbReference>
<dbReference type="CDD" id="cd10910">
    <property type="entry name" value="PIN_limkain_b1_N_like"/>
    <property type="match status" value="2"/>
</dbReference>
<dbReference type="InterPro" id="IPR021139">
    <property type="entry name" value="NYN"/>
</dbReference>
<reference evidence="3" key="2">
    <citation type="submission" date="2025-08" db="UniProtKB">
        <authorList>
            <consortium name="RefSeq"/>
        </authorList>
    </citation>
    <scope>IDENTIFICATION</scope>
    <source>
        <tissue evidence="3">Leaf</tissue>
    </source>
</reference>
<dbReference type="PANTHER" id="PTHR14379:SF84">
    <property type="entry name" value="NYN DOMAIN-CONTAINING PROTEIN"/>
    <property type="match status" value="1"/>
</dbReference>
<feature type="domain" description="NYN" evidence="1">
    <location>
        <begin position="16"/>
        <end position="138"/>
    </location>
</feature>
<feature type="domain" description="NYN" evidence="1">
    <location>
        <begin position="236"/>
        <end position="365"/>
    </location>
</feature>
<sequence length="482" mass="55430">MWRNAAAKPEYATEDIAVWWDMNDCPIPEGYDARRVRPSIEGAFKKLGYSGPVSITAYGDQTQTPAHLLRGLSSTGVSVAHTMSESTSSSMFSDMVIWRGHRPPPATMMLISNQVADVFSWDLARLQQHTKYNLFLAYSVTSHIWSVLPSSAEWLWKELLMSSADEKVISSKLRAADFYCKSCGYQDEGVVKFRKHLSSRDHAMREIRNPCDWQLDPITRMWGRNYQAKPEHATAKIAVWWDMKDCPIPEGYDARRVRPSLEGAFKKLGYSGPVSITAYGDQRRTPDQLLRGLSSTGVNVAHTIPDVTYTRMYSDLHKWQKLNPPPATMMLISDTTDDFSRPLAFLQQLTKYNLFLAYSYRPYKMSILVTSAEWLWDSLLADTVSETRTHFLQRCSEEGEESTGMFYCKLCDDCDCKNLDDFRKHLSSKEHALEERRFIESKQLSEYEAQLSREASFLNVNYRFSTESSKMHIYLSDFSRKH</sequence>
<dbReference type="GeneID" id="104720886"/>